<sequence>MLGMSNFQRTRSKVWWGDSPPNIGSPVAQPEWNRNNRARDDPDWEPQLPHWIANQPDEPQNNSADDIAQPIQMNQWPLRHGSPGSHKSQDSGFSDSDSSPPPSQYYQAPETTDNNKSSSSSDSNNNQDVTVKQAPGYQKTSPSRDANNVMLPDNVSCGMPTPKPRLRSSSVIQTPYDLQKYCEIHQDEEHMELLKDKDTENVSRIEKKSPSPKNINKDKVKVENKIDIKVTPPSNVSNKENNITTKSAIQKDTKEVPAKNINVISPSKKYPAKKSFISSTDSDSTKVIKVAKVKDLETSKNKSDDSLEYLKLEDDNEIAVNNQPRVRTPISNVSYVPTERTSTSRAEYTRSLSNEDATPITTTPKFQRNRLNKSLNFEAQRLDQQILDIQEGYHSLGYIDEEPNNDMMYENEQIHKPTKAILGKNIMDSLHLKPTKKPGPKAKQRMATKTDKTKDLFRIFPKKEKPGVVDDYAGGYLKGSRVPVLGLPRVKEQDSWVIVGHPEEMLIPHYNERLVGEQSDVTVKAAEKKENVEDFLKNGRVTPPPQFQDKQKAPYETEPKTNKNLTHDSKREKLKGELDFVDVQLNLACTSTPKMLAPHEFMDVPKSDRKSARKLNIQDEFNSENYPSRLVLNNQNEILYRERSIDQTCLERLCDRKPEPVQYWLCDLIGSCENECMTTLQSKPLGAEMKAMVSASSATITGNIKKVQTHGQIIVYQYSDVLRQIESGKSSEEQICLLIANINEFVLAHSITLNTKPPGETPERWDKIKKSLQLYLQKLIDVGEDVKVELNESVPEWTLVCKHLDTLIEIFLETTKAVLVQQMKTLVSIIEEPPSDMILKSTLTSIGHLAMLSDTTEGSLHEKCSKIMKNITELPFVDCAGGGIEIISDILSDRKNPEPQMREAITVLTQITAPWLRGHYDLTQMHLYLNNIVEHITGILSRTECCQLLLLCTACLVNLVRELELEKKDDDVTTKSDIVEVITKHRTVERLLDAVKRRGPNISVFLQTHIIFSLLHQEQTASLLASLSRIPRCMLLLSRVTSVCVALVCFARFSPGACARTAELRAQARLHCHAAEAISRLTVMPDVAYQIVQLEGVPLLTKLVRLQRTRPPLDTNPDQTLIHCLKALRTIYKHHPNTFDDEQDINDMIRPHLMESLMLFSAKKESYV</sequence>
<feature type="region of interest" description="Disordered" evidence="1">
    <location>
        <begin position="1"/>
        <end position="168"/>
    </location>
</feature>
<protein>
    <recommendedName>
        <fullName evidence="2">Protein inscuteable homologue C-terminal domain-containing protein</fullName>
    </recommendedName>
</protein>
<dbReference type="SUPFAM" id="SSF48371">
    <property type="entry name" value="ARM repeat"/>
    <property type="match status" value="1"/>
</dbReference>
<dbReference type="EMBL" id="JACKWZ010000019">
    <property type="protein sequence ID" value="KAF9422123.1"/>
    <property type="molecule type" value="Genomic_DNA"/>
</dbReference>
<evidence type="ECO:0000256" key="1">
    <source>
        <dbReference type="SAM" id="MobiDB-lite"/>
    </source>
</evidence>
<dbReference type="InterPro" id="IPR011989">
    <property type="entry name" value="ARM-like"/>
</dbReference>
<evidence type="ECO:0000259" key="2">
    <source>
        <dbReference type="Pfam" id="PF19427"/>
    </source>
</evidence>
<feature type="compositionally biased region" description="Basic and acidic residues" evidence="1">
    <location>
        <begin position="549"/>
        <end position="569"/>
    </location>
</feature>
<evidence type="ECO:0000313" key="4">
    <source>
        <dbReference type="Proteomes" id="UP000648187"/>
    </source>
</evidence>
<keyword evidence="4" id="KW-1185">Reference proteome</keyword>
<dbReference type="AlphaFoldDB" id="A0A835GRG3"/>
<feature type="region of interest" description="Disordered" evidence="1">
    <location>
        <begin position="337"/>
        <end position="362"/>
    </location>
</feature>
<feature type="compositionally biased region" description="Low complexity" evidence="1">
    <location>
        <begin position="114"/>
        <end position="126"/>
    </location>
</feature>
<dbReference type="GO" id="GO:0008356">
    <property type="term" value="P:asymmetric cell division"/>
    <property type="evidence" value="ECO:0007669"/>
    <property type="project" value="InterPro"/>
</dbReference>
<dbReference type="InterPro" id="IPR016024">
    <property type="entry name" value="ARM-type_fold"/>
</dbReference>
<dbReference type="Gene3D" id="1.25.10.10">
    <property type="entry name" value="Leucine-rich Repeat Variant"/>
    <property type="match status" value="1"/>
</dbReference>
<accession>A0A835GRG3</accession>
<reference evidence="3" key="1">
    <citation type="submission" date="2020-08" db="EMBL/GenBank/DDBJ databases">
        <title>Spodoptera exigua strain:BAW_Kor-Di-RS1 Genome sequencing and assembly.</title>
        <authorList>
            <person name="Kim J."/>
            <person name="Nam H.Y."/>
            <person name="Kwon M."/>
            <person name="Choi J.H."/>
            <person name="Cho S.R."/>
            <person name="Kim G.-H."/>
        </authorList>
    </citation>
    <scope>NUCLEOTIDE SEQUENCE</scope>
    <source>
        <strain evidence="3">BAW_Kor-Di-RS1</strain>
        <tissue evidence="3">Whole-body</tissue>
    </source>
</reference>
<proteinExistence type="predicted"/>
<name>A0A835GRG3_SPOEX</name>
<gene>
    <name evidence="3" type="ORF">HW555_002144</name>
</gene>
<dbReference type="PANTHER" id="PTHR21386:SF0">
    <property type="entry name" value="PROTEIN INSCUTEABLE HOMOLOG"/>
    <property type="match status" value="1"/>
</dbReference>
<comment type="caution">
    <text evidence="3">The sequence shown here is derived from an EMBL/GenBank/DDBJ whole genome shotgun (WGS) entry which is preliminary data.</text>
</comment>
<evidence type="ECO:0000313" key="3">
    <source>
        <dbReference type="EMBL" id="KAF9422123.1"/>
    </source>
</evidence>
<dbReference type="Pfam" id="PF19427">
    <property type="entry name" value="Insc_C"/>
    <property type="match status" value="1"/>
</dbReference>
<dbReference type="GO" id="GO:0000132">
    <property type="term" value="P:establishment of mitotic spindle orientation"/>
    <property type="evidence" value="ECO:0007669"/>
    <property type="project" value="TreeGrafter"/>
</dbReference>
<feature type="region of interest" description="Disordered" evidence="1">
    <location>
        <begin position="532"/>
        <end position="569"/>
    </location>
</feature>
<dbReference type="PANTHER" id="PTHR21386">
    <property type="entry name" value="INSCUTEABLE"/>
    <property type="match status" value="1"/>
</dbReference>
<dbReference type="GO" id="GO:0045176">
    <property type="term" value="P:apical protein localization"/>
    <property type="evidence" value="ECO:0007669"/>
    <property type="project" value="TreeGrafter"/>
</dbReference>
<feature type="domain" description="Protein inscuteable homologue C-terminal" evidence="2">
    <location>
        <begin position="869"/>
        <end position="1168"/>
    </location>
</feature>
<dbReference type="GO" id="GO:0009786">
    <property type="term" value="P:regulation of asymmetric cell division"/>
    <property type="evidence" value="ECO:0007669"/>
    <property type="project" value="TreeGrafter"/>
</dbReference>
<organism evidence="3 4">
    <name type="scientific">Spodoptera exigua</name>
    <name type="common">Beet armyworm</name>
    <name type="synonym">Noctua fulgens</name>
    <dbReference type="NCBI Taxonomy" id="7107"/>
    <lineage>
        <taxon>Eukaryota</taxon>
        <taxon>Metazoa</taxon>
        <taxon>Ecdysozoa</taxon>
        <taxon>Arthropoda</taxon>
        <taxon>Hexapoda</taxon>
        <taxon>Insecta</taxon>
        <taxon>Pterygota</taxon>
        <taxon>Neoptera</taxon>
        <taxon>Endopterygota</taxon>
        <taxon>Lepidoptera</taxon>
        <taxon>Glossata</taxon>
        <taxon>Ditrysia</taxon>
        <taxon>Noctuoidea</taxon>
        <taxon>Noctuidae</taxon>
        <taxon>Amphipyrinae</taxon>
        <taxon>Spodoptera</taxon>
    </lineage>
</organism>
<dbReference type="GO" id="GO:0045179">
    <property type="term" value="C:apical cortex"/>
    <property type="evidence" value="ECO:0007669"/>
    <property type="project" value="TreeGrafter"/>
</dbReference>
<dbReference type="Proteomes" id="UP000648187">
    <property type="component" value="Unassembled WGS sequence"/>
</dbReference>
<dbReference type="Gene3D" id="6.20.200.10">
    <property type="entry name" value="Inscuteable LGN-binding domain"/>
    <property type="match status" value="1"/>
</dbReference>
<dbReference type="InterPro" id="IPR038205">
    <property type="entry name" value="INSC_LBD_sf"/>
</dbReference>
<dbReference type="InterPro" id="IPR039921">
    <property type="entry name" value="Inscuteable"/>
</dbReference>
<dbReference type="GO" id="GO:0008093">
    <property type="term" value="F:cytoskeletal anchor activity"/>
    <property type="evidence" value="ECO:0007669"/>
    <property type="project" value="TreeGrafter"/>
</dbReference>
<dbReference type="InterPro" id="IPR045789">
    <property type="entry name" value="Insc_C"/>
</dbReference>